<evidence type="ECO:0000313" key="3">
    <source>
        <dbReference type="Proteomes" id="UP000325081"/>
    </source>
</evidence>
<dbReference type="Proteomes" id="UP000325081">
    <property type="component" value="Unassembled WGS sequence"/>
</dbReference>
<feature type="compositionally biased region" description="Low complexity" evidence="1">
    <location>
        <begin position="85"/>
        <end position="96"/>
    </location>
</feature>
<evidence type="ECO:0000313" key="2">
    <source>
        <dbReference type="EMBL" id="GER30903.1"/>
    </source>
</evidence>
<feature type="region of interest" description="Disordered" evidence="1">
    <location>
        <begin position="72"/>
        <end position="96"/>
    </location>
</feature>
<protein>
    <submittedName>
        <fullName evidence="2">Translation initiation factor 6</fullName>
    </submittedName>
</protein>
<reference evidence="3" key="1">
    <citation type="journal article" date="2019" name="Curr. Biol.">
        <title>Genome Sequence of Striga asiatica Provides Insight into the Evolution of Plant Parasitism.</title>
        <authorList>
            <person name="Yoshida S."/>
            <person name="Kim S."/>
            <person name="Wafula E.K."/>
            <person name="Tanskanen J."/>
            <person name="Kim Y.M."/>
            <person name="Honaas L."/>
            <person name="Yang Z."/>
            <person name="Spallek T."/>
            <person name="Conn C.E."/>
            <person name="Ichihashi Y."/>
            <person name="Cheong K."/>
            <person name="Cui S."/>
            <person name="Der J.P."/>
            <person name="Gundlach H."/>
            <person name="Jiao Y."/>
            <person name="Hori C."/>
            <person name="Ishida J.K."/>
            <person name="Kasahara H."/>
            <person name="Kiba T."/>
            <person name="Kim M.S."/>
            <person name="Koo N."/>
            <person name="Laohavisit A."/>
            <person name="Lee Y.H."/>
            <person name="Lumba S."/>
            <person name="McCourt P."/>
            <person name="Mortimer J.C."/>
            <person name="Mutuku J.M."/>
            <person name="Nomura T."/>
            <person name="Sasaki-Sekimoto Y."/>
            <person name="Seto Y."/>
            <person name="Wang Y."/>
            <person name="Wakatake T."/>
            <person name="Sakakibara H."/>
            <person name="Demura T."/>
            <person name="Yamaguchi S."/>
            <person name="Yoneyama K."/>
            <person name="Manabe R.I."/>
            <person name="Nelson D.C."/>
            <person name="Schulman A.H."/>
            <person name="Timko M.P."/>
            <person name="dePamphilis C.W."/>
            <person name="Choi D."/>
            <person name="Shirasu K."/>
        </authorList>
    </citation>
    <scope>NUCLEOTIDE SEQUENCE [LARGE SCALE GENOMIC DNA]</scope>
    <source>
        <strain evidence="3">cv. UVA1</strain>
    </source>
</reference>
<keyword evidence="2" id="KW-0396">Initiation factor</keyword>
<dbReference type="AlphaFoldDB" id="A0A5A7PD96"/>
<proteinExistence type="predicted"/>
<comment type="caution">
    <text evidence="2">The sequence shown here is derived from an EMBL/GenBank/DDBJ whole genome shotgun (WGS) entry which is preliminary data.</text>
</comment>
<evidence type="ECO:0000256" key="1">
    <source>
        <dbReference type="SAM" id="MobiDB-lite"/>
    </source>
</evidence>
<keyword evidence="3" id="KW-1185">Reference proteome</keyword>
<sequence>MKTFGRQSRFWEEKRKTRVNNYRELGKTGTEKEKRNKIHTEAQDSTHTQWLSSYKDHQSIANSGVPVNVTRKNKGKKHIKKQNAHRTAPARNAAAKRGGFELLPAARIRRRRGRLWAATLPAEELMRPTSARSGNGAPIADPTHARTSRDFDLASIREVLFLVPLLAMNDNDGDFVVVNLTCLDLSQEQANQPFRRVGRSATRGSGKEEEGR</sequence>
<name>A0A5A7PD96_STRAF</name>
<keyword evidence="2" id="KW-0648">Protein biosynthesis</keyword>
<organism evidence="2 3">
    <name type="scientific">Striga asiatica</name>
    <name type="common">Asiatic witchweed</name>
    <name type="synonym">Buchnera asiatica</name>
    <dbReference type="NCBI Taxonomy" id="4170"/>
    <lineage>
        <taxon>Eukaryota</taxon>
        <taxon>Viridiplantae</taxon>
        <taxon>Streptophyta</taxon>
        <taxon>Embryophyta</taxon>
        <taxon>Tracheophyta</taxon>
        <taxon>Spermatophyta</taxon>
        <taxon>Magnoliopsida</taxon>
        <taxon>eudicotyledons</taxon>
        <taxon>Gunneridae</taxon>
        <taxon>Pentapetalae</taxon>
        <taxon>asterids</taxon>
        <taxon>lamiids</taxon>
        <taxon>Lamiales</taxon>
        <taxon>Orobanchaceae</taxon>
        <taxon>Buchnereae</taxon>
        <taxon>Striga</taxon>
    </lineage>
</organism>
<feature type="compositionally biased region" description="Basic residues" evidence="1">
    <location>
        <begin position="72"/>
        <end position="84"/>
    </location>
</feature>
<gene>
    <name evidence="2" type="ORF">STAS_06863</name>
</gene>
<accession>A0A5A7PD96</accession>
<dbReference type="EMBL" id="BKCP01004405">
    <property type="protein sequence ID" value="GER30903.1"/>
    <property type="molecule type" value="Genomic_DNA"/>
</dbReference>
<dbReference type="GO" id="GO:0003743">
    <property type="term" value="F:translation initiation factor activity"/>
    <property type="evidence" value="ECO:0007669"/>
    <property type="project" value="UniProtKB-KW"/>
</dbReference>